<evidence type="ECO:0000256" key="3">
    <source>
        <dbReference type="SAM" id="SignalP"/>
    </source>
</evidence>
<keyword evidence="2" id="KW-1133">Transmembrane helix</keyword>
<dbReference type="GO" id="GO:0019236">
    <property type="term" value="P:response to pheromone"/>
    <property type="evidence" value="ECO:0007669"/>
    <property type="project" value="InterPro"/>
</dbReference>
<protein>
    <submittedName>
        <fullName evidence="5">Integral membrane protein gpr180-like</fullName>
    </submittedName>
</protein>
<keyword evidence="3" id="KW-0732">Signal</keyword>
<evidence type="ECO:0000256" key="2">
    <source>
        <dbReference type="SAM" id="Phobius"/>
    </source>
</evidence>
<name>A0AAV3YHH7_9GAST</name>
<feature type="transmembrane region" description="Helical" evidence="2">
    <location>
        <begin position="394"/>
        <end position="418"/>
    </location>
</feature>
<feature type="transmembrane region" description="Helical" evidence="2">
    <location>
        <begin position="256"/>
        <end position="280"/>
    </location>
</feature>
<feature type="compositionally biased region" description="Polar residues" evidence="1">
    <location>
        <begin position="499"/>
        <end position="509"/>
    </location>
</feature>
<feature type="domain" description="GPR180/TMEM145 transmembrane" evidence="4">
    <location>
        <begin position="232"/>
        <end position="445"/>
    </location>
</feature>
<keyword evidence="2" id="KW-0472">Membrane</keyword>
<comment type="caution">
    <text evidence="5">The sequence shown here is derived from an EMBL/GenBank/DDBJ whole genome shotgun (WGS) entry which is preliminary data.</text>
</comment>
<dbReference type="EMBL" id="BLXT01000977">
    <property type="protein sequence ID" value="GFN82306.1"/>
    <property type="molecule type" value="Genomic_DNA"/>
</dbReference>
<dbReference type="GO" id="GO:0007186">
    <property type="term" value="P:G protein-coupled receptor signaling pathway"/>
    <property type="evidence" value="ECO:0007669"/>
    <property type="project" value="InterPro"/>
</dbReference>
<keyword evidence="6" id="KW-1185">Reference proteome</keyword>
<gene>
    <name evidence="5" type="ORF">PoB_000881200</name>
</gene>
<feature type="region of interest" description="Disordered" evidence="1">
    <location>
        <begin position="499"/>
        <end position="556"/>
    </location>
</feature>
<organism evidence="5 6">
    <name type="scientific">Plakobranchus ocellatus</name>
    <dbReference type="NCBI Taxonomy" id="259542"/>
    <lineage>
        <taxon>Eukaryota</taxon>
        <taxon>Metazoa</taxon>
        <taxon>Spiralia</taxon>
        <taxon>Lophotrochozoa</taxon>
        <taxon>Mollusca</taxon>
        <taxon>Gastropoda</taxon>
        <taxon>Heterobranchia</taxon>
        <taxon>Euthyneura</taxon>
        <taxon>Panpulmonata</taxon>
        <taxon>Sacoglossa</taxon>
        <taxon>Placobranchoidea</taxon>
        <taxon>Plakobranchidae</taxon>
        <taxon>Plakobranchus</taxon>
    </lineage>
</organism>
<feature type="compositionally biased region" description="Basic and acidic residues" evidence="1">
    <location>
        <begin position="510"/>
        <end position="519"/>
    </location>
</feature>
<dbReference type="AlphaFoldDB" id="A0AAV3YHH7"/>
<feature type="transmembrane region" description="Helical" evidence="2">
    <location>
        <begin position="430"/>
        <end position="450"/>
    </location>
</feature>
<feature type="transmembrane region" description="Helical" evidence="2">
    <location>
        <begin position="364"/>
        <end position="382"/>
    </location>
</feature>
<evidence type="ECO:0000313" key="5">
    <source>
        <dbReference type="EMBL" id="GFN82306.1"/>
    </source>
</evidence>
<accession>A0AAV3YHH7</accession>
<dbReference type="PANTHER" id="PTHR23252">
    <property type="entry name" value="INTIMAL THICKNESS RECEPTOR-RELATED"/>
    <property type="match status" value="1"/>
</dbReference>
<evidence type="ECO:0000256" key="1">
    <source>
        <dbReference type="SAM" id="MobiDB-lite"/>
    </source>
</evidence>
<feature type="compositionally biased region" description="Polar residues" evidence="1">
    <location>
        <begin position="547"/>
        <end position="556"/>
    </location>
</feature>
<evidence type="ECO:0000313" key="6">
    <source>
        <dbReference type="Proteomes" id="UP000735302"/>
    </source>
</evidence>
<sequence length="556" mass="63165">MGAVLWTFLLASCVFGFTFIGHIDGLHLTGSWSGQNFYVFLAKFGFQKTDPKELEKTQGFIYGNITTRGTSNVTNSLTLVVVDSEYFLEFYGNSTLPSMHACPVMFKKLDTIAFDYICKPNGMEDFLRKVPCTQNKLCADEDDPNNVVPGFQFTYKVRDVQRPRFWYLSFVACHRDMSKRKCEWQSSTDLDVTIDYNIWLVNGDPSVKGLNPFEHQFSFEFHNVFEIHLIALLLCIIIFLLWLYAFSSQRHINTRLFTACMCGEMFSIALTLTHVCIYAVNGVGMDWLDQLGKFLDLATECLFVLLLLLLAKGLGITTDHFKWKSVIVSLWAAYTLLNVFLYIWNLVEIESIISNTLEWQSWPGYAMLAFRMVVMVWFLLQLRHTYGYTDRDDLSFVVHFGAFYLVWFSYLPALALVASQVSPLWRYKTILSINYAVDILAYAVLVHLFWPARSILFLVEGERPLQTYDLEITGLLDDMQETTLFSQGDLGMDVTSTDLCEGSTSMPDTDNTKSKEGKENGGYSNGHAAGNGTALQTNGKVVPHQDGSVSKLNGRD</sequence>
<feature type="signal peptide" evidence="3">
    <location>
        <begin position="1"/>
        <end position="16"/>
    </location>
</feature>
<evidence type="ECO:0000259" key="4">
    <source>
        <dbReference type="Pfam" id="PF10192"/>
    </source>
</evidence>
<dbReference type="Pfam" id="PF10192">
    <property type="entry name" value="GPR180-TMEM145_TM"/>
    <property type="match status" value="1"/>
</dbReference>
<keyword evidence="2" id="KW-0812">Transmembrane</keyword>
<dbReference type="Proteomes" id="UP000735302">
    <property type="component" value="Unassembled WGS sequence"/>
</dbReference>
<reference evidence="5 6" key="1">
    <citation type="journal article" date="2021" name="Elife">
        <title>Chloroplast acquisition without the gene transfer in kleptoplastic sea slugs, Plakobranchus ocellatus.</title>
        <authorList>
            <person name="Maeda T."/>
            <person name="Takahashi S."/>
            <person name="Yoshida T."/>
            <person name="Shimamura S."/>
            <person name="Takaki Y."/>
            <person name="Nagai Y."/>
            <person name="Toyoda A."/>
            <person name="Suzuki Y."/>
            <person name="Arimoto A."/>
            <person name="Ishii H."/>
            <person name="Satoh N."/>
            <person name="Nishiyama T."/>
            <person name="Hasebe M."/>
            <person name="Maruyama T."/>
            <person name="Minagawa J."/>
            <person name="Obokata J."/>
            <person name="Shigenobu S."/>
        </authorList>
    </citation>
    <scope>NUCLEOTIDE SEQUENCE [LARGE SCALE GENOMIC DNA]</scope>
</reference>
<dbReference type="PANTHER" id="PTHR23252:SF43">
    <property type="entry name" value="INTIMAL THICKNESS RELATED RECEPTOR IRP DOMAIN-CONTAINING PROTEIN"/>
    <property type="match status" value="1"/>
</dbReference>
<dbReference type="InterPro" id="IPR047831">
    <property type="entry name" value="GPR180/TMEM145"/>
</dbReference>
<dbReference type="InterPro" id="IPR019336">
    <property type="entry name" value="GPR180/TMEM145_TM"/>
</dbReference>
<feature type="transmembrane region" description="Helical" evidence="2">
    <location>
        <begin position="225"/>
        <end position="244"/>
    </location>
</feature>
<feature type="transmembrane region" description="Helical" evidence="2">
    <location>
        <begin position="323"/>
        <end position="344"/>
    </location>
</feature>
<proteinExistence type="predicted"/>
<feature type="chain" id="PRO_5043752577" evidence="3">
    <location>
        <begin position="17"/>
        <end position="556"/>
    </location>
</feature>